<feature type="compositionally biased region" description="Polar residues" evidence="1">
    <location>
        <begin position="675"/>
        <end position="688"/>
    </location>
</feature>
<accession>K1R4F2</accession>
<feature type="compositionally biased region" description="Basic and acidic residues" evidence="1">
    <location>
        <begin position="306"/>
        <end position="317"/>
    </location>
</feature>
<feature type="compositionally biased region" description="Basic and acidic residues" evidence="1">
    <location>
        <begin position="489"/>
        <end position="505"/>
    </location>
</feature>
<feature type="compositionally biased region" description="Polar residues" evidence="1">
    <location>
        <begin position="733"/>
        <end position="769"/>
    </location>
</feature>
<feature type="compositionally biased region" description="Basic and acidic residues" evidence="1">
    <location>
        <begin position="131"/>
        <end position="150"/>
    </location>
</feature>
<feature type="compositionally biased region" description="Polar residues" evidence="1">
    <location>
        <begin position="213"/>
        <end position="223"/>
    </location>
</feature>
<protein>
    <submittedName>
        <fullName evidence="2">Uncharacterized protein</fullName>
    </submittedName>
</protein>
<feature type="region of interest" description="Disordered" evidence="1">
    <location>
        <begin position="204"/>
        <end position="420"/>
    </location>
</feature>
<feature type="compositionally biased region" description="Pro residues" evidence="1">
    <location>
        <begin position="617"/>
        <end position="629"/>
    </location>
</feature>
<dbReference type="AlphaFoldDB" id="K1R4F2"/>
<dbReference type="HOGENOM" id="CLU_285791_0_0_1"/>
<feature type="compositionally biased region" description="Basic and acidic residues" evidence="1">
    <location>
        <begin position="461"/>
        <end position="470"/>
    </location>
</feature>
<proteinExistence type="predicted"/>
<feature type="compositionally biased region" description="Polar residues" evidence="1">
    <location>
        <begin position="601"/>
        <end position="610"/>
    </location>
</feature>
<feature type="region of interest" description="Disordered" evidence="1">
    <location>
        <begin position="1"/>
        <end position="104"/>
    </location>
</feature>
<feature type="compositionally biased region" description="Polar residues" evidence="1">
    <location>
        <begin position="68"/>
        <end position="80"/>
    </location>
</feature>
<dbReference type="EMBL" id="JH817502">
    <property type="protein sequence ID" value="EKC28781.1"/>
    <property type="molecule type" value="Genomic_DNA"/>
</dbReference>
<evidence type="ECO:0000256" key="1">
    <source>
        <dbReference type="SAM" id="MobiDB-lite"/>
    </source>
</evidence>
<dbReference type="InParanoid" id="K1R4F2"/>
<evidence type="ECO:0000313" key="2">
    <source>
        <dbReference type="EMBL" id="EKC28781.1"/>
    </source>
</evidence>
<name>K1R4F2_MAGGI</name>
<organism evidence="2">
    <name type="scientific">Magallana gigas</name>
    <name type="common">Pacific oyster</name>
    <name type="synonym">Crassostrea gigas</name>
    <dbReference type="NCBI Taxonomy" id="29159"/>
    <lineage>
        <taxon>Eukaryota</taxon>
        <taxon>Metazoa</taxon>
        <taxon>Spiralia</taxon>
        <taxon>Lophotrochozoa</taxon>
        <taxon>Mollusca</taxon>
        <taxon>Bivalvia</taxon>
        <taxon>Autobranchia</taxon>
        <taxon>Pteriomorphia</taxon>
        <taxon>Ostreida</taxon>
        <taxon>Ostreoidea</taxon>
        <taxon>Ostreidae</taxon>
        <taxon>Magallana</taxon>
    </lineage>
</organism>
<feature type="region of interest" description="Disordered" evidence="1">
    <location>
        <begin position="130"/>
        <end position="159"/>
    </location>
</feature>
<reference evidence="2" key="1">
    <citation type="journal article" date="2012" name="Nature">
        <title>The oyster genome reveals stress adaptation and complexity of shell formation.</title>
        <authorList>
            <person name="Zhang G."/>
            <person name="Fang X."/>
            <person name="Guo X."/>
            <person name="Li L."/>
            <person name="Luo R."/>
            <person name="Xu F."/>
            <person name="Yang P."/>
            <person name="Zhang L."/>
            <person name="Wang X."/>
            <person name="Qi H."/>
            <person name="Xiong Z."/>
            <person name="Que H."/>
            <person name="Xie Y."/>
            <person name="Holland P.W."/>
            <person name="Paps J."/>
            <person name="Zhu Y."/>
            <person name="Wu F."/>
            <person name="Chen Y."/>
            <person name="Wang J."/>
            <person name="Peng C."/>
            <person name="Meng J."/>
            <person name="Yang L."/>
            <person name="Liu J."/>
            <person name="Wen B."/>
            <person name="Zhang N."/>
            <person name="Huang Z."/>
            <person name="Zhu Q."/>
            <person name="Feng Y."/>
            <person name="Mount A."/>
            <person name="Hedgecock D."/>
            <person name="Xu Z."/>
            <person name="Liu Y."/>
            <person name="Domazet-Loso T."/>
            <person name="Du Y."/>
            <person name="Sun X."/>
            <person name="Zhang S."/>
            <person name="Liu B."/>
            <person name="Cheng P."/>
            <person name="Jiang X."/>
            <person name="Li J."/>
            <person name="Fan D."/>
            <person name="Wang W."/>
            <person name="Fu W."/>
            <person name="Wang T."/>
            <person name="Wang B."/>
            <person name="Zhang J."/>
            <person name="Peng Z."/>
            <person name="Li Y."/>
            <person name="Li N."/>
            <person name="Wang J."/>
            <person name="Chen M."/>
            <person name="He Y."/>
            <person name="Tan F."/>
            <person name="Song X."/>
            <person name="Zheng Q."/>
            <person name="Huang R."/>
            <person name="Yang H."/>
            <person name="Du X."/>
            <person name="Chen L."/>
            <person name="Yang M."/>
            <person name="Gaffney P.M."/>
            <person name="Wang S."/>
            <person name="Luo L."/>
            <person name="She Z."/>
            <person name="Ming Y."/>
            <person name="Huang W."/>
            <person name="Zhang S."/>
            <person name="Huang B."/>
            <person name="Zhang Y."/>
            <person name="Qu T."/>
            <person name="Ni P."/>
            <person name="Miao G."/>
            <person name="Wang J."/>
            <person name="Wang Q."/>
            <person name="Steinberg C.E."/>
            <person name="Wang H."/>
            <person name="Li N."/>
            <person name="Qian L."/>
            <person name="Zhang G."/>
            <person name="Li Y."/>
            <person name="Yang H."/>
            <person name="Liu X."/>
            <person name="Wang J."/>
            <person name="Yin Y."/>
            <person name="Wang J."/>
        </authorList>
    </citation>
    <scope>NUCLEOTIDE SEQUENCE [LARGE SCALE GENOMIC DNA]</scope>
    <source>
        <strain evidence="2">05x7-T-G4-1.051#20</strain>
    </source>
</reference>
<sequence length="1083" mass="120352">MASVGQWKPNPIPTKFYLDREETDSNQINSDIPPTSRDGFSFTRSLSDDKDGSPGTLQSDNRKDLAIRNSSDRLNGNNCEGYQDINKMGKDTLQNSSPADGHSGNVITSHLKHVQSNPFFLNCGVTHPHGRILDDQQKRKTSLQEDRDSESGAEYGVNSGFVNKLKQKFTTLNQREESSNRFPPRRFASVENLLQSSEKITFEERTKPFGSARSKTVEQNSNYVRKKPALPKPPRPPKLAPERKRSDSEVELKHHKSSYSEHEAPDINKIGRNDIIIIEHSKPAPIKDKSKEEETPTKMNGQTIKALKDKKNDDDLPKPNTVSSFRSMFEKNNSSVSRKLLPDAPKVTSARPSKLRVNRKEAVGSSPLSSPINKSPDVKEEKPKDVPAETTKEVVRPSTVKERAQETPRSLDSPVTRKKTYAEKKSIFDSDFSIKPVKREVGVKSHQQRTKSDPSGIGNEGDAKTEEKMLMKLKPVNDKNILNETTAVNKDEKKDEYFPARKEIFDSSLIAPSPKQDSKENIINSINDKKKVTSPKAKASEEALSGRKQIFDSSQISSSNSLSSSSAKKKRAPKPPSSTSASSVENKPDIAAIDVVKKSETSSIGTTSVVTKKPEPASIPTPTPEPTPRTPRAQPSKVITTSEPSPVPWLAQDQFSSKSSKVEKTESVVSSGKVNNFTPIEVSSSNDNKPTRGLPSVIANRLNKKTKNVPDSKEDNDVSSDDDVQPNLVKPSQLRNSNSLFKVSDSPSVPNTQNSDSPSETQNSNTNVPVRNIEDLIRKKRDKPAALFDSSSIVPKVQNGIPPLDLTDLVTDQQNHPYQEGYIPSKIKPCNIVFLGSGVLLETKPLKKSRSGHSDFEIFMPKTFPSAIMMSSLEYEDPYRRGCTLIWDSGRFLSNSQRNGGKRKVYLIEGNFLQKSRVLSKIKYFESKDTVKMISKTTRKLRIQFDDKAVSTHEYQSETSALAQYLEENPHEKDVVEKEQADIEQTSISLDLENSESSDDVVETPRDTVAMKSNTAIGAGELSNYKSKIQLEEFQFGMSMAEPEPSLATTQETEVNPDDLDLLPAEDENSIHFTGTETSDMLF</sequence>
<feature type="compositionally biased region" description="Low complexity" evidence="1">
    <location>
        <begin position="553"/>
        <end position="566"/>
    </location>
</feature>
<feature type="compositionally biased region" description="Basic and acidic residues" evidence="1">
    <location>
        <begin position="240"/>
        <end position="296"/>
    </location>
</feature>
<feature type="compositionally biased region" description="Basic and acidic residues" evidence="1">
    <location>
        <begin position="376"/>
        <end position="406"/>
    </location>
</feature>
<feature type="compositionally biased region" description="Polar residues" evidence="1">
    <location>
        <begin position="321"/>
        <end position="337"/>
    </location>
</feature>
<feature type="region of interest" description="Disordered" evidence="1">
    <location>
        <begin position="439"/>
        <end position="772"/>
    </location>
</feature>
<feature type="compositionally biased region" description="Pro residues" evidence="1">
    <location>
        <begin position="230"/>
        <end position="239"/>
    </location>
</feature>
<gene>
    <name evidence="2" type="ORF">CGI_10018076</name>
</gene>